<reference evidence="2 4" key="1">
    <citation type="journal article" date="2006" name="Proc. Natl. Acad. Sci. U.S.A.">
        <title>Genome analysis of the smallest free-living eukaryote Ostreococcus tauri unveils many unique features.</title>
        <authorList>
            <person name="Derelle E."/>
            <person name="Ferraz C."/>
            <person name="Rombauts S."/>
            <person name="Rouze P."/>
            <person name="Worden A.Z."/>
            <person name="Robbens S."/>
            <person name="Partensky F."/>
            <person name="Degroeve S."/>
            <person name="Echeynie S."/>
            <person name="Cooke R."/>
            <person name="Saeys Y."/>
            <person name="Wuyts J."/>
            <person name="Jabbari K."/>
            <person name="Bowler C."/>
            <person name="Panaud O."/>
            <person name="Piegu B."/>
            <person name="Ball S.G."/>
            <person name="Ral J.-P."/>
            <person name="Bouget F.-Y."/>
            <person name="Piganeau G."/>
            <person name="De Baets B."/>
            <person name="Picard A."/>
            <person name="Delseny M."/>
            <person name="Demaille J."/>
            <person name="Van de Peer Y."/>
            <person name="Moreau H."/>
        </authorList>
    </citation>
    <scope>NUCLEOTIDE SEQUENCE [LARGE SCALE GENOMIC DNA]</scope>
    <source>
        <strain evidence="2 4">OTTH0595</strain>
    </source>
</reference>
<dbReference type="RefSeq" id="XP_003074147.1">
    <property type="nucleotide sequence ID" value="XM_003074101.1"/>
</dbReference>
<protein>
    <submittedName>
        <fullName evidence="2">Uncharacterized protein</fullName>
    </submittedName>
</protein>
<reference evidence="3" key="3">
    <citation type="submission" date="2017-04" db="EMBL/GenBank/DDBJ databases">
        <title>Population genomics of picophytoplankton unveils novel chromosome hypervariability.</title>
        <authorList>
            <consortium name="DOE Joint Genome Institute"/>
            <person name="Blanc-Mathieu R."/>
            <person name="Krasovec M."/>
            <person name="Hebrard M."/>
            <person name="Yau S."/>
            <person name="Desgranges E."/>
            <person name="Martin J."/>
            <person name="Schackwitz W."/>
            <person name="Kuo A."/>
            <person name="Salin G."/>
            <person name="Donnadieu C."/>
            <person name="Desdevises Y."/>
            <person name="Sanchez-Ferandin S."/>
            <person name="Moreau H."/>
            <person name="Rivals E."/>
            <person name="Grigoriev I.V."/>
            <person name="Grimsley N."/>
            <person name="Eyre-Walker A."/>
            <person name="Piganeau G."/>
        </authorList>
    </citation>
    <scope>NUCLEOTIDE SEQUENCE [LARGE SCALE GENOMIC DNA]</scope>
    <source>
        <strain evidence="3">RCC 1115</strain>
    </source>
</reference>
<keyword evidence="4" id="KW-1185">Reference proteome</keyword>
<dbReference type="EMBL" id="KZ155838">
    <property type="protein sequence ID" value="OUS42875.1"/>
    <property type="molecule type" value="Genomic_DNA"/>
</dbReference>
<evidence type="ECO:0000313" key="3">
    <source>
        <dbReference type="EMBL" id="OUS42875.1"/>
    </source>
</evidence>
<name>Q01GZ5_OSTTA</name>
<dbReference type="Proteomes" id="UP000195557">
    <property type="component" value="Unassembled WGS sequence"/>
</dbReference>
<dbReference type="OMA" id="LWHATEL"/>
<dbReference type="KEGG" id="ota:OT_ostta01g00870"/>
<feature type="compositionally biased region" description="Basic and acidic residues" evidence="1">
    <location>
        <begin position="14"/>
        <end position="33"/>
    </location>
</feature>
<dbReference type="GeneID" id="9835029"/>
<feature type="compositionally biased region" description="Acidic residues" evidence="1">
    <location>
        <begin position="1"/>
        <end position="13"/>
    </location>
</feature>
<dbReference type="InParanoid" id="Q01GZ5"/>
<organism evidence="2 4">
    <name type="scientific">Ostreococcus tauri</name>
    <name type="common">Marine green alga</name>
    <dbReference type="NCBI Taxonomy" id="70448"/>
    <lineage>
        <taxon>Eukaryota</taxon>
        <taxon>Viridiplantae</taxon>
        <taxon>Chlorophyta</taxon>
        <taxon>Mamiellophyceae</taxon>
        <taxon>Mamiellales</taxon>
        <taxon>Bathycoccaceae</taxon>
        <taxon>Ostreococcus</taxon>
    </lineage>
</organism>
<proteinExistence type="predicted"/>
<sequence length="189" mass="21618">MRQYEPDDAEDSDSETRATRERARRDAFEREVDAELGTASESESDDERSWEAFWRRSTAANAARMRRAGLDPTAAEVREAYGRRGQKLDRGRPREETLFCFGCDGACGDTFECAQCLEIYRRAFFCSCECYVANWDAHKCRHAPSTAGPTLKDGNVHKFESPIGNGALWHATELRRVEFEECVPPREYK</sequence>
<accession>Q01GZ5</accession>
<evidence type="ECO:0000313" key="2">
    <source>
        <dbReference type="EMBL" id="CAL49999.1"/>
    </source>
</evidence>
<dbReference type="Proteomes" id="UP000009170">
    <property type="component" value="Unassembled WGS sequence"/>
</dbReference>
<dbReference type="EMBL" id="CAID01000001">
    <property type="protein sequence ID" value="CAL49999.1"/>
    <property type="molecule type" value="Genomic_DNA"/>
</dbReference>
<accession>A0A454Y2D3</accession>
<feature type="region of interest" description="Disordered" evidence="1">
    <location>
        <begin position="1"/>
        <end position="50"/>
    </location>
</feature>
<evidence type="ECO:0000256" key="1">
    <source>
        <dbReference type="SAM" id="MobiDB-lite"/>
    </source>
</evidence>
<accession>A0A1Y5I768</accession>
<dbReference type="AlphaFoldDB" id="Q01GZ5"/>
<reference evidence="2" key="2">
    <citation type="journal article" date="2014" name="BMC Genomics">
        <title>An improved genome of the model marine alga Ostreococcus tauri unfolds by assessing Illumina de novo assemblies.</title>
        <authorList>
            <person name="Blanc-Mathieu R."/>
            <person name="Verhelst B."/>
            <person name="Derelle E."/>
            <person name="Rombauts S."/>
            <person name="Bouget F.Y."/>
            <person name="Carre I."/>
            <person name="Chateau A."/>
            <person name="Eyre-Walker A."/>
            <person name="Grimsley N."/>
            <person name="Moreau H."/>
            <person name="Piegu B."/>
            <person name="Rivals E."/>
            <person name="Schackwitz W."/>
            <person name="Van de Peer Y."/>
            <person name="Piganeau G."/>
        </authorList>
    </citation>
    <scope>NUCLEOTIDE SEQUENCE</scope>
    <source>
        <strain evidence="2">RCC4221</strain>
    </source>
</reference>
<evidence type="ECO:0000313" key="4">
    <source>
        <dbReference type="Proteomes" id="UP000009170"/>
    </source>
</evidence>
<gene>
    <name evidence="3" type="ORF">BE221DRAFT_104287</name>
    <name evidence="2" type="ORF">OT_ostta01g00870</name>
</gene>
<dbReference type="OrthoDB" id="10387526at2759"/>